<sequence>MSAYRFLSEHDLLFIESEEKFSRFEINAPWTSLHRSQHTIVSSAIIIDCAPFLPNKAHSLGCVNWNTIVGVVLATDFRSHSFHWQRRFEISVIQRLLLQHSWGNFMAAPVRKRSFYNDSTLDQSSVDEGNAYTRYVAAFVPMYKRRKTEGLNSRFDRMIETVNLMHSTPRKTNGRQRPRNTSSSSTTSYDMPKTPTDAYSGDQAGRVGREFQILKMKETPIRSHASHMLRETMDDQHARLTSTRDAPVKQVVAPPAWLRATISTLHTKHPLRVILPPGTVDNTAPEPTLEEIPEEMADSDEPIFAFSAPNCGDLAIAQEPLQGQDPIEFSVIQPHIVTQQAVPDDNFSVGLPYISTYQNNFPPLVQPDVMATRNLHGDPAVDSLPLSLPEHVERYYTPARASADVHTSVDIASLMDESDADELKPFSKPGPFAQIRYQHDTRLQSSARRNIDYATRPHSPYLDAAVRPQSPASPHTSSSPLAVSSDLMVGSKPLSDVFQDDPADKIAKKHSFISALKYSLTPPVPPDVFLGNPTLTKAKPFSTPGSTHTYGSPLKFYFDDPAEDPCSSDPLDEADYALALDYDVGGERMWDSGDSGIDIPDLYNDKSSKLLDGTSVFAFAPEGPTLAPSTDAAANTKTVIQEYTAPATAPLNEDPDQPQMGHNSDDMYAWILSDGSGSLQDDIAQDEEAYDSGEKKVDEPTRTPPAPCFAPAPGIYLSPLRNAIVEDDKSDVTKKVANDQVRPADKNNSPRVDDRPSSIASAAAGAVTESAATINLTPIDQADPPTASPRRGFKTLREERQESLHELSQESNDTIESWSEVEKHEQQHEVDEVDPGETNGVLILPFEKTDAIAAIISVAFTYSIGCGEV</sequence>
<evidence type="ECO:0000256" key="1">
    <source>
        <dbReference type="SAM" id="MobiDB-lite"/>
    </source>
</evidence>
<feature type="compositionally biased region" description="Basic and acidic residues" evidence="1">
    <location>
        <begin position="820"/>
        <end position="830"/>
    </location>
</feature>
<evidence type="ECO:0000313" key="3">
    <source>
        <dbReference type="Proteomes" id="UP000016930"/>
    </source>
</evidence>
<feature type="region of interest" description="Disordered" evidence="1">
    <location>
        <begin position="800"/>
        <end position="837"/>
    </location>
</feature>
<reference evidence="2 3" key="1">
    <citation type="journal article" date="2012" name="Proc. Natl. Acad. Sci. U.S.A.">
        <title>Comparative genomics of Ceriporiopsis subvermispora and Phanerochaete chrysosporium provide insight into selective ligninolysis.</title>
        <authorList>
            <person name="Fernandez-Fueyo E."/>
            <person name="Ruiz-Duenas F.J."/>
            <person name="Ferreira P."/>
            <person name="Floudas D."/>
            <person name="Hibbett D.S."/>
            <person name="Canessa P."/>
            <person name="Larrondo L.F."/>
            <person name="James T.Y."/>
            <person name="Seelenfreund D."/>
            <person name="Lobos S."/>
            <person name="Polanco R."/>
            <person name="Tello M."/>
            <person name="Honda Y."/>
            <person name="Watanabe T."/>
            <person name="Watanabe T."/>
            <person name="Ryu J.S."/>
            <person name="Kubicek C.P."/>
            <person name="Schmoll M."/>
            <person name="Gaskell J."/>
            <person name="Hammel K.E."/>
            <person name="St John F.J."/>
            <person name="Vanden Wymelenberg A."/>
            <person name="Sabat G."/>
            <person name="Splinter BonDurant S."/>
            <person name="Syed K."/>
            <person name="Yadav J.S."/>
            <person name="Doddapaneni H."/>
            <person name="Subramanian V."/>
            <person name="Lavin J.L."/>
            <person name="Oguiza J.A."/>
            <person name="Perez G."/>
            <person name="Pisabarro A.G."/>
            <person name="Ramirez L."/>
            <person name="Santoyo F."/>
            <person name="Master E."/>
            <person name="Coutinho P.M."/>
            <person name="Henrissat B."/>
            <person name="Lombard V."/>
            <person name="Magnuson J.K."/>
            <person name="Kuees U."/>
            <person name="Hori C."/>
            <person name="Igarashi K."/>
            <person name="Samejima M."/>
            <person name="Held B.W."/>
            <person name="Barry K.W."/>
            <person name="LaButti K.M."/>
            <person name="Lapidus A."/>
            <person name="Lindquist E.A."/>
            <person name="Lucas S.M."/>
            <person name="Riley R."/>
            <person name="Salamov A.A."/>
            <person name="Hoffmeister D."/>
            <person name="Schwenk D."/>
            <person name="Hadar Y."/>
            <person name="Yarden O."/>
            <person name="de Vries R.P."/>
            <person name="Wiebenga A."/>
            <person name="Stenlid J."/>
            <person name="Eastwood D."/>
            <person name="Grigoriev I.V."/>
            <person name="Berka R.M."/>
            <person name="Blanchette R.A."/>
            <person name="Kersten P."/>
            <person name="Martinez A.T."/>
            <person name="Vicuna R."/>
            <person name="Cullen D."/>
        </authorList>
    </citation>
    <scope>NUCLEOTIDE SEQUENCE [LARGE SCALE GENOMIC DNA]</scope>
    <source>
        <strain evidence="2 3">B</strain>
    </source>
</reference>
<dbReference type="EMBL" id="KB445813">
    <property type="protein sequence ID" value="EMD32154.1"/>
    <property type="molecule type" value="Genomic_DNA"/>
</dbReference>
<dbReference type="Proteomes" id="UP000016930">
    <property type="component" value="Unassembled WGS sequence"/>
</dbReference>
<dbReference type="AlphaFoldDB" id="M2P9M4"/>
<feature type="region of interest" description="Disordered" evidence="1">
    <location>
        <begin position="456"/>
        <end position="483"/>
    </location>
</feature>
<dbReference type="HOGENOM" id="CLU_330087_0_0_1"/>
<protein>
    <submittedName>
        <fullName evidence="2">Uncharacterized protein</fullName>
    </submittedName>
</protein>
<evidence type="ECO:0000313" key="2">
    <source>
        <dbReference type="EMBL" id="EMD32154.1"/>
    </source>
</evidence>
<dbReference type="OrthoDB" id="3033167at2759"/>
<feature type="compositionally biased region" description="Polar residues" evidence="1">
    <location>
        <begin position="470"/>
        <end position="482"/>
    </location>
</feature>
<name>M2P9M4_CERS8</name>
<feature type="compositionally biased region" description="Basic residues" evidence="1">
    <location>
        <begin position="168"/>
        <end position="178"/>
    </location>
</feature>
<feature type="compositionally biased region" description="Basic and acidic residues" evidence="1">
    <location>
        <begin position="728"/>
        <end position="745"/>
    </location>
</feature>
<proteinExistence type="predicted"/>
<feature type="compositionally biased region" description="Basic and acidic residues" evidence="1">
    <location>
        <begin position="692"/>
        <end position="701"/>
    </location>
</feature>
<keyword evidence="3" id="KW-1185">Reference proteome</keyword>
<accession>M2P9M4</accession>
<feature type="region of interest" description="Disordered" evidence="1">
    <location>
        <begin position="165"/>
        <end position="203"/>
    </location>
</feature>
<feature type="region of interest" description="Disordered" evidence="1">
    <location>
        <begin position="728"/>
        <end position="764"/>
    </location>
</feature>
<gene>
    <name evidence="2" type="ORF">CERSUDRAFT_77720</name>
</gene>
<organism evidence="2 3">
    <name type="scientific">Ceriporiopsis subvermispora (strain B)</name>
    <name type="common">White-rot fungus</name>
    <name type="synonym">Gelatoporia subvermispora</name>
    <dbReference type="NCBI Taxonomy" id="914234"/>
    <lineage>
        <taxon>Eukaryota</taxon>
        <taxon>Fungi</taxon>
        <taxon>Dikarya</taxon>
        <taxon>Basidiomycota</taxon>
        <taxon>Agaricomycotina</taxon>
        <taxon>Agaricomycetes</taxon>
        <taxon>Polyporales</taxon>
        <taxon>Gelatoporiaceae</taxon>
        <taxon>Gelatoporia</taxon>
    </lineage>
</organism>
<feature type="region of interest" description="Disordered" evidence="1">
    <location>
        <begin position="684"/>
        <end position="706"/>
    </location>
</feature>